<dbReference type="EMBL" id="LT906462">
    <property type="protein sequence ID" value="SNV57119.1"/>
    <property type="molecule type" value="Genomic_DNA"/>
</dbReference>
<sequence length="115" mass="12658">MNLILVIIIGVLTFVGTYMILSKNLIRIVIGTAIYTHVANLMILAMSRAGGKNVPLINKEGNDYVDPLPQALVLTAIVIGFAVTAFLLVLVYRTFKLTKVNRIEALRGEDEDIDE</sequence>
<evidence type="ECO:0000313" key="8">
    <source>
        <dbReference type="EMBL" id="SNV57119.1"/>
    </source>
</evidence>
<dbReference type="NCBIfam" id="NF006372">
    <property type="entry name" value="PRK08600.1"/>
    <property type="match status" value="1"/>
</dbReference>
<feature type="transmembrane region" description="Helical" evidence="7">
    <location>
        <begin position="6"/>
        <end position="21"/>
    </location>
</feature>
<keyword evidence="4 7" id="KW-0812">Transmembrane</keyword>
<dbReference type="OrthoDB" id="9799219at2"/>
<comment type="subcellular location">
    <subcellularLocation>
        <location evidence="1">Cell membrane</location>
        <topology evidence="1">Multi-pass membrane protein</topology>
    </subcellularLocation>
</comment>
<evidence type="ECO:0000256" key="7">
    <source>
        <dbReference type="SAM" id="Phobius"/>
    </source>
</evidence>
<dbReference type="Pfam" id="PF00420">
    <property type="entry name" value="Oxidored_q2"/>
    <property type="match status" value="1"/>
</dbReference>
<dbReference type="Proteomes" id="UP000242084">
    <property type="component" value="Chromosome 1"/>
</dbReference>
<feature type="transmembrane region" description="Helical" evidence="7">
    <location>
        <begin position="28"/>
        <end position="51"/>
    </location>
</feature>
<feature type="transmembrane region" description="Helical" evidence="7">
    <location>
        <begin position="71"/>
        <end position="92"/>
    </location>
</feature>
<name>A0A239YD94_9STAP</name>
<evidence type="ECO:0000256" key="4">
    <source>
        <dbReference type="ARBA" id="ARBA00022692"/>
    </source>
</evidence>
<protein>
    <submittedName>
        <fullName evidence="8">Putative monovalent cation/H+ antiporter subunit C</fullName>
    </submittedName>
</protein>
<dbReference type="InterPro" id="IPR039428">
    <property type="entry name" value="NUOK/Mnh_C1-like"/>
</dbReference>
<evidence type="ECO:0000256" key="6">
    <source>
        <dbReference type="ARBA" id="ARBA00023136"/>
    </source>
</evidence>
<dbReference type="PANTHER" id="PTHR34583:SF2">
    <property type="entry name" value="ANTIPORTER SUBUNIT MNHC2-RELATED"/>
    <property type="match status" value="1"/>
</dbReference>
<dbReference type="RefSeq" id="WP_095085796.1">
    <property type="nucleotide sequence ID" value="NZ_BMDM01000007.1"/>
</dbReference>
<dbReference type="NCBIfam" id="NF009303">
    <property type="entry name" value="PRK12660.1"/>
    <property type="match status" value="1"/>
</dbReference>
<dbReference type="GO" id="GO:0005886">
    <property type="term" value="C:plasma membrane"/>
    <property type="evidence" value="ECO:0007669"/>
    <property type="project" value="UniProtKB-SubCell"/>
</dbReference>
<organism evidence="8 9">
    <name type="scientific">Mammaliicoccus stepanovicii</name>
    <dbReference type="NCBI Taxonomy" id="643214"/>
    <lineage>
        <taxon>Bacteria</taxon>
        <taxon>Bacillati</taxon>
        <taxon>Bacillota</taxon>
        <taxon>Bacilli</taxon>
        <taxon>Bacillales</taxon>
        <taxon>Staphylococcaceae</taxon>
        <taxon>Mammaliicoccus</taxon>
    </lineage>
</organism>
<dbReference type="KEGG" id="sste:SAMEA4384403_0312"/>
<reference evidence="8 9" key="1">
    <citation type="submission" date="2017-06" db="EMBL/GenBank/DDBJ databases">
        <authorList>
            <consortium name="Pathogen Informatics"/>
        </authorList>
    </citation>
    <scope>NUCLEOTIDE SEQUENCE [LARGE SCALE GENOMIC DNA]</scope>
    <source>
        <strain evidence="8 9">NCTC13839</strain>
    </source>
</reference>
<evidence type="ECO:0000256" key="1">
    <source>
        <dbReference type="ARBA" id="ARBA00004651"/>
    </source>
</evidence>
<dbReference type="InterPro" id="IPR050601">
    <property type="entry name" value="CPA3_antiporter_subunitC"/>
</dbReference>
<keyword evidence="5 7" id="KW-1133">Transmembrane helix</keyword>
<keyword evidence="6 7" id="KW-0472">Membrane</keyword>
<comment type="similarity">
    <text evidence="2">Belongs to the CPA3 antiporters (TC 2.A.63) subunit C family.</text>
</comment>
<evidence type="ECO:0000313" key="9">
    <source>
        <dbReference type="Proteomes" id="UP000242084"/>
    </source>
</evidence>
<evidence type="ECO:0000256" key="2">
    <source>
        <dbReference type="ARBA" id="ARBA00010388"/>
    </source>
</evidence>
<evidence type="ECO:0000256" key="3">
    <source>
        <dbReference type="ARBA" id="ARBA00022475"/>
    </source>
</evidence>
<keyword evidence="9" id="KW-1185">Reference proteome</keyword>
<dbReference type="PANTHER" id="PTHR34583">
    <property type="entry name" value="ANTIPORTER SUBUNIT MNHC2-RELATED"/>
    <property type="match status" value="1"/>
</dbReference>
<dbReference type="Gene3D" id="1.10.287.3510">
    <property type="match status" value="1"/>
</dbReference>
<keyword evidence="3" id="KW-1003">Cell membrane</keyword>
<gene>
    <name evidence="8" type="primary">mnhC1</name>
    <name evidence="8" type="ORF">SAMEA4384403_00312</name>
</gene>
<proteinExistence type="inferred from homology"/>
<evidence type="ECO:0000256" key="5">
    <source>
        <dbReference type="ARBA" id="ARBA00022989"/>
    </source>
</evidence>
<dbReference type="AlphaFoldDB" id="A0A239YD94"/>
<accession>A0A239YD94</accession>